<sequence length="224" mass="24820">MRSSLEIDFAGQRLVLDAALGLYWPARHMLVVSDLHLEKATFLAQFGAPLAPYDTLDTLNRLEALVSKYRPQSLVMLGDSFHDRHAWERLEATVRQQFRTICSAVKYCHLVEGNHDIGLLSEGGLNFTDSIELDGLTFRHEPAVSPEPQIIGHFHPKLRTSLHGHRLTGKCFAVNQSLLIMPAFGAFTGGLEMRGPVFAELGAGDPLRPYIIHGRTIAALDLPS</sequence>
<proteinExistence type="predicted"/>
<name>A0A1G4RYK9_9CAUL</name>
<protein>
    <submittedName>
        <fullName evidence="2">Putative phosphoesterase</fullName>
    </submittedName>
</protein>
<gene>
    <name evidence="2" type="ORF">SAMN02927928_2257</name>
</gene>
<evidence type="ECO:0000313" key="3">
    <source>
        <dbReference type="Proteomes" id="UP000199150"/>
    </source>
</evidence>
<dbReference type="InterPro" id="IPR024173">
    <property type="entry name" value="Pesterase_MJ0037-like"/>
</dbReference>
<organism evidence="2 3">
    <name type="scientific">Asticcacaulis taihuensis</name>
    <dbReference type="NCBI Taxonomy" id="260084"/>
    <lineage>
        <taxon>Bacteria</taxon>
        <taxon>Pseudomonadati</taxon>
        <taxon>Pseudomonadota</taxon>
        <taxon>Alphaproteobacteria</taxon>
        <taxon>Caulobacterales</taxon>
        <taxon>Caulobacteraceae</taxon>
        <taxon>Asticcacaulis</taxon>
    </lineage>
</organism>
<dbReference type="PIRSF" id="PIRSF000887">
    <property type="entry name" value="Pesterase_MJ0037"/>
    <property type="match status" value="1"/>
</dbReference>
<dbReference type="Proteomes" id="UP000199150">
    <property type="component" value="Unassembled WGS sequence"/>
</dbReference>
<feature type="domain" description="Calcineurin-like phosphoesterase" evidence="1">
    <location>
        <begin position="30"/>
        <end position="135"/>
    </location>
</feature>
<dbReference type="GO" id="GO:0016787">
    <property type="term" value="F:hydrolase activity"/>
    <property type="evidence" value="ECO:0007669"/>
    <property type="project" value="InterPro"/>
</dbReference>
<dbReference type="InterPro" id="IPR004843">
    <property type="entry name" value="Calcineurin-like_PHP"/>
</dbReference>
<dbReference type="NCBIfam" id="TIGR04123">
    <property type="entry name" value="P_estr_lig_assc"/>
    <property type="match status" value="1"/>
</dbReference>
<reference evidence="3" key="1">
    <citation type="submission" date="2016-10" db="EMBL/GenBank/DDBJ databases">
        <authorList>
            <person name="Varghese N."/>
            <person name="Submissions S."/>
        </authorList>
    </citation>
    <scope>NUCLEOTIDE SEQUENCE [LARGE SCALE GENOMIC DNA]</scope>
    <source>
        <strain evidence="3">CGMCC 1.3431</strain>
    </source>
</reference>
<dbReference type="RefSeq" id="WP_090647797.1">
    <property type="nucleotide sequence ID" value="NZ_CBCRYE010000001.1"/>
</dbReference>
<dbReference type="PANTHER" id="PTHR39323:SF1">
    <property type="entry name" value="BLR1149 PROTEIN"/>
    <property type="match status" value="1"/>
</dbReference>
<evidence type="ECO:0000259" key="1">
    <source>
        <dbReference type="Pfam" id="PF00149"/>
    </source>
</evidence>
<dbReference type="AlphaFoldDB" id="A0A1G4RYK9"/>
<dbReference type="InterPro" id="IPR026336">
    <property type="entry name" value="PdeM-like"/>
</dbReference>
<dbReference type="OrthoDB" id="9795838at2"/>
<accession>A0A1G4RYK9</accession>
<dbReference type="Pfam" id="PF00149">
    <property type="entry name" value="Metallophos"/>
    <property type="match status" value="1"/>
</dbReference>
<evidence type="ECO:0000313" key="2">
    <source>
        <dbReference type="EMBL" id="SCW61811.1"/>
    </source>
</evidence>
<dbReference type="EMBL" id="FMTS01000003">
    <property type="protein sequence ID" value="SCW61811.1"/>
    <property type="molecule type" value="Genomic_DNA"/>
</dbReference>
<dbReference type="SUPFAM" id="SSF56300">
    <property type="entry name" value="Metallo-dependent phosphatases"/>
    <property type="match status" value="1"/>
</dbReference>
<dbReference type="InterPro" id="IPR029052">
    <property type="entry name" value="Metallo-depent_PP-like"/>
</dbReference>
<dbReference type="PANTHER" id="PTHR39323">
    <property type="entry name" value="BLR1149 PROTEIN"/>
    <property type="match status" value="1"/>
</dbReference>
<dbReference type="STRING" id="260084.SAMN02927928_2257"/>
<dbReference type="Gene3D" id="3.60.21.10">
    <property type="match status" value="1"/>
</dbReference>
<keyword evidence="3" id="KW-1185">Reference proteome</keyword>